<dbReference type="Pfam" id="PF17109">
    <property type="entry name" value="Goodbye"/>
    <property type="match status" value="1"/>
</dbReference>
<dbReference type="OrthoDB" id="448455at2759"/>
<dbReference type="SUPFAM" id="SSF48452">
    <property type="entry name" value="TPR-like"/>
    <property type="match status" value="1"/>
</dbReference>
<protein>
    <recommendedName>
        <fullName evidence="8">Fungal STAND N-terminal Goodbye domain-containing protein</fullName>
    </recommendedName>
</protein>
<feature type="compositionally biased region" description="Low complexity" evidence="3">
    <location>
        <begin position="688"/>
        <end position="698"/>
    </location>
</feature>
<feature type="domain" description="Nephrocystin 3-like N-terminal" evidence="5">
    <location>
        <begin position="282"/>
        <end position="426"/>
    </location>
</feature>
<dbReference type="PANTHER" id="PTHR10039">
    <property type="entry name" value="AMELOGENIN"/>
    <property type="match status" value="1"/>
</dbReference>
<keyword evidence="7" id="KW-1185">Reference proteome</keyword>
<proteinExistence type="predicted"/>
<dbReference type="InterPro" id="IPR056884">
    <property type="entry name" value="NPHP3-like_N"/>
</dbReference>
<evidence type="ECO:0000256" key="3">
    <source>
        <dbReference type="SAM" id="MobiDB-lite"/>
    </source>
</evidence>
<dbReference type="GeneID" id="70289400"/>
<evidence type="ECO:0000313" key="6">
    <source>
        <dbReference type="EMBL" id="KAG9252139.1"/>
    </source>
</evidence>
<accession>A0A9P7ZHD3</accession>
<evidence type="ECO:0000256" key="2">
    <source>
        <dbReference type="PROSITE-ProRule" id="PRU00339"/>
    </source>
</evidence>
<dbReference type="InterPro" id="IPR011990">
    <property type="entry name" value="TPR-like_helical_dom_sf"/>
</dbReference>
<dbReference type="EMBL" id="MU251264">
    <property type="protein sequence ID" value="KAG9252139.1"/>
    <property type="molecule type" value="Genomic_DNA"/>
</dbReference>
<dbReference type="Pfam" id="PF24883">
    <property type="entry name" value="NPHP3_N"/>
    <property type="match status" value="1"/>
</dbReference>
<feature type="repeat" description="TPR" evidence="2">
    <location>
        <begin position="957"/>
        <end position="990"/>
    </location>
</feature>
<dbReference type="PANTHER" id="PTHR10039:SF17">
    <property type="entry name" value="FUNGAL STAND N-TERMINAL GOODBYE DOMAIN-CONTAINING PROTEIN-RELATED"/>
    <property type="match status" value="1"/>
</dbReference>
<feature type="domain" description="Fungal STAND N-terminal Goodbye" evidence="4">
    <location>
        <begin position="24"/>
        <end position="142"/>
    </location>
</feature>
<dbReference type="Gene3D" id="1.25.40.10">
    <property type="entry name" value="Tetratricopeptide repeat domain"/>
    <property type="match status" value="1"/>
</dbReference>
<comment type="caution">
    <text evidence="6">The sequence shown here is derived from an EMBL/GenBank/DDBJ whole genome shotgun (WGS) entry which is preliminary data.</text>
</comment>
<name>A0A9P7ZHD3_9HYPO</name>
<evidence type="ECO:0008006" key="8">
    <source>
        <dbReference type="Google" id="ProtNLM"/>
    </source>
</evidence>
<dbReference type="InterPro" id="IPR031350">
    <property type="entry name" value="Goodbye_dom"/>
</dbReference>
<sequence>MGSKTEKEEPPGYEASEFQAVLTDARALYRETSGDNLDDFMSPPMRNLSDLKTQLDISNEHFSSFRAKRASLFGALTTMLKPVEIVGEVVSGAAGEIFPPTQSIFSAVMFLVNAANNVSSTYNSIVELFGQLKDFTARFDVYLQHKMSTALREKVVHIFSALFQVLVLATKEVRRGRVKSYFRNLFGADSPVQEALVNLQRLTLGEERQVLADTYGGVSRIDTKTDRVEHMVSQMSENIQEMRTEYKERATVAHQDRLREILEPSPFPEDFNTAFERNRVPGTGNWLLEDSGLKAWMRSETHYLWMSGGPGTGKSFLASRLISWGTDNLSHLAYFYFRANNPETRSVLQALRDVAYQLSESDALYGKQIARRVHSSDDIKTIPSAFRRLFVQPLEEDTRGRSFYVFLDGIDEAEPDELEELLRQLEPQEDTLRPPTRHSRVQIALVGRSYLTELVTSYLDPPSAQHKLTVVHVTPDRNANDVLAYIEAEVFSSRLLNRSTLDFKNQVIRAMVKRVDGLFILAKFMLADMNRKRRPTTILKSLESFPREINGVLKTTLANLSATISEEEATDLNEMLRWVTCAEQTLTLEQLEAILILRFGDPPFRFEDTLRGQYACFFELEREDGLTTDDLVKSHERAQKGQQESPTGRFRRSSSTGKKESPQRAVSPAKRIAYNRRRTSPVTLSETSPSRRYSLSRSPARRPELLDAGEEMEFRSKKSTTMVTFFHASVRDFFRDEDTLSATGGTKGPQIGFDINKARLHVLETCLRIFNDKQWFDKHKLGVKRYALRQYAAWYWQEHLAVLSPSAVSVEEKRKLGPQIYRMLTQDDIIYDWSVLYEQNDEGLEVLTDSNISALKAWMSDPDVLSGLGPEAQQWAKGSVQKPTGLFQQIGKFYARAWLDASFKQYVPTRFCFKIVQSIAYMEEGHKWSDSQCHWSAIPVVTRIDKATEWAACEKTAHWYRRVGSTFLTSGMNEEALQHYNSALKLEPDSVETLGRKAFCLSVDERYGEALHLALKCEAKEQEILENGTPTLPQRGASQWRLYKDHYLIAQCYYRAREVDLAVRYFHEALDSAENAALDYHERFEAATSFLDVLAAENMHEEMMKVIEDMALQPSSRTREQSRLVDFLCAKHSKPIVLEWLPKAACTTGKTDFLVERLEMSIDVAHDRRDTLKELYLRLAMGTALVYSRDFDEAIEVFEQISLVEYRPRGNVPTRSAHAVSFQKLASLYKGMALRAGITSSGADRWIQKLEYVQAKQNAHRNLDLPASMLGSDVNAAAIYLALFYRLRGRERDAEKLLSALILESCEILEDEDLQNDQFALENLLKLFVAAGDDENALALAVSMRRLNPEASLSTPGDSPVHTRLEPKLPDIQSSSRSCAHCLEIVPSNAEFFICHFCLDAFCGRCLHKKIQPGTDKTSLCQPDHEWMEVPPLQRVLHTGQVLKDREVMSYQDWKHAIRERWEKGGL</sequence>
<gene>
    <name evidence="6" type="ORF">F5Z01DRAFT_251324</name>
</gene>
<organism evidence="6 7">
    <name type="scientific">Emericellopsis atlantica</name>
    <dbReference type="NCBI Taxonomy" id="2614577"/>
    <lineage>
        <taxon>Eukaryota</taxon>
        <taxon>Fungi</taxon>
        <taxon>Dikarya</taxon>
        <taxon>Ascomycota</taxon>
        <taxon>Pezizomycotina</taxon>
        <taxon>Sordariomycetes</taxon>
        <taxon>Hypocreomycetidae</taxon>
        <taxon>Hypocreales</taxon>
        <taxon>Bionectriaceae</taxon>
        <taxon>Emericellopsis</taxon>
    </lineage>
</organism>
<reference evidence="6" key="1">
    <citation type="journal article" date="2021" name="IMA Fungus">
        <title>Genomic characterization of three marine fungi, including Emericellopsis atlantica sp. nov. with signatures of a generalist lifestyle and marine biomass degradation.</title>
        <authorList>
            <person name="Hagestad O.C."/>
            <person name="Hou L."/>
            <person name="Andersen J.H."/>
            <person name="Hansen E.H."/>
            <person name="Altermark B."/>
            <person name="Li C."/>
            <person name="Kuhnert E."/>
            <person name="Cox R.J."/>
            <person name="Crous P.W."/>
            <person name="Spatafora J.W."/>
            <person name="Lail K."/>
            <person name="Amirebrahimi M."/>
            <person name="Lipzen A."/>
            <person name="Pangilinan J."/>
            <person name="Andreopoulos W."/>
            <person name="Hayes R.D."/>
            <person name="Ng V."/>
            <person name="Grigoriev I.V."/>
            <person name="Jackson S.A."/>
            <person name="Sutton T.D.S."/>
            <person name="Dobson A.D.W."/>
            <person name="Rama T."/>
        </authorList>
    </citation>
    <scope>NUCLEOTIDE SEQUENCE</scope>
    <source>
        <strain evidence="6">TS7</strain>
    </source>
</reference>
<dbReference type="Gene3D" id="3.40.50.300">
    <property type="entry name" value="P-loop containing nucleotide triphosphate hydrolases"/>
    <property type="match status" value="1"/>
</dbReference>
<evidence type="ECO:0000256" key="1">
    <source>
        <dbReference type="ARBA" id="ARBA00022737"/>
    </source>
</evidence>
<dbReference type="InterPro" id="IPR027417">
    <property type="entry name" value="P-loop_NTPase"/>
</dbReference>
<dbReference type="InterPro" id="IPR019734">
    <property type="entry name" value="TPR_rpt"/>
</dbReference>
<dbReference type="SMART" id="SM00028">
    <property type="entry name" value="TPR"/>
    <property type="match status" value="4"/>
</dbReference>
<keyword evidence="1" id="KW-0677">Repeat</keyword>
<dbReference type="RefSeq" id="XP_046116063.1">
    <property type="nucleotide sequence ID" value="XM_046258497.1"/>
</dbReference>
<keyword evidence="2" id="KW-0802">TPR repeat</keyword>
<dbReference type="SUPFAM" id="SSF52540">
    <property type="entry name" value="P-loop containing nucleoside triphosphate hydrolases"/>
    <property type="match status" value="1"/>
</dbReference>
<dbReference type="Proteomes" id="UP000887229">
    <property type="component" value="Unassembled WGS sequence"/>
</dbReference>
<feature type="region of interest" description="Disordered" evidence="3">
    <location>
        <begin position="635"/>
        <end position="704"/>
    </location>
</feature>
<evidence type="ECO:0000259" key="5">
    <source>
        <dbReference type="Pfam" id="PF24883"/>
    </source>
</evidence>
<dbReference type="PROSITE" id="PS50005">
    <property type="entry name" value="TPR"/>
    <property type="match status" value="1"/>
</dbReference>
<evidence type="ECO:0000259" key="4">
    <source>
        <dbReference type="Pfam" id="PF17109"/>
    </source>
</evidence>
<evidence type="ECO:0000313" key="7">
    <source>
        <dbReference type="Proteomes" id="UP000887229"/>
    </source>
</evidence>